<feature type="region of interest" description="Disordered" evidence="1">
    <location>
        <begin position="132"/>
        <end position="160"/>
    </location>
</feature>
<evidence type="ECO:0000256" key="1">
    <source>
        <dbReference type="SAM" id="MobiDB-lite"/>
    </source>
</evidence>
<reference evidence="2 3" key="1">
    <citation type="submission" date="2019-12" db="EMBL/GenBank/DDBJ databases">
        <authorList>
            <person name="Alioto T."/>
            <person name="Alioto T."/>
            <person name="Gomez Garrido J."/>
        </authorList>
    </citation>
    <scope>NUCLEOTIDE SEQUENCE [LARGE SCALE GENOMIC DNA]</scope>
</reference>
<dbReference type="AlphaFoldDB" id="A0A8S0PLA5"/>
<accession>A0A8S0PLA5</accession>
<protein>
    <submittedName>
        <fullName evidence="2">Uncharacterized protein</fullName>
    </submittedName>
</protein>
<dbReference type="EMBL" id="CACTIH010000094">
    <property type="protein sequence ID" value="CAA2953591.1"/>
    <property type="molecule type" value="Genomic_DNA"/>
</dbReference>
<evidence type="ECO:0000313" key="2">
    <source>
        <dbReference type="EMBL" id="CAA2953591.1"/>
    </source>
</evidence>
<feature type="region of interest" description="Disordered" evidence="1">
    <location>
        <begin position="190"/>
        <end position="297"/>
    </location>
</feature>
<proteinExistence type="predicted"/>
<name>A0A8S0PLA5_OLEEU</name>
<dbReference type="Proteomes" id="UP000594638">
    <property type="component" value="Unassembled WGS sequence"/>
</dbReference>
<keyword evidence="3" id="KW-1185">Reference proteome</keyword>
<gene>
    <name evidence="2" type="ORF">OLEA9_A104373</name>
</gene>
<evidence type="ECO:0000313" key="3">
    <source>
        <dbReference type="Proteomes" id="UP000594638"/>
    </source>
</evidence>
<organism evidence="2 3">
    <name type="scientific">Olea europaea subsp. europaea</name>
    <dbReference type="NCBI Taxonomy" id="158383"/>
    <lineage>
        <taxon>Eukaryota</taxon>
        <taxon>Viridiplantae</taxon>
        <taxon>Streptophyta</taxon>
        <taxon>Embryophyta</taxon>
        <taxon>Tracheophyta</taxon>
        <taxon>Spermatophyta</taxon>
        <taxon>Magnoliopsida</taxon>
        <taxon>eudicotyledons</taxon>
        <taxon>Gunneridae</taxon>
        <taxon>Pentapetalae</taxon>
        <taxon>asterids</taxon>
        <taxon>lamiids</taxon>
        <taxon>Lamiales</taxon>
        <taxon>Oleaceae</taxon>
        <taxon>Oleeae</taxon>
        <taxon>Olea</taxon>
    </lineage>
</organism>
<dbReference type="Gramene" id="OE9A104373T1">
    <property type="protein sequence ID" value="OE9A104373C1"/>
    <property type="gene ID" value="OE9A104373"/>
</dbReference>
<comment type="caution">
    <text evidence="2">The sequence shown here is derived from an EMBL/GenBank/DDBJ whole genome shotgun (WGS) entry which is preliminary data.</text>
</comment>
<sequence length="297" mass="32008">MIGSSIHTAFELDVYQTAQQRTYDAFFKNIKLHVSATLRPIEVELGQPYISTLLPFEDRTVPVLDDVARDIIPSQHHPEPLANGVNVGNSRGSAHWFPVEEAPRTMRSRATVMTREPVRRLEVIRVETAMESPRTRGTGLHFYPRPPSLSRSTPPTAQAANEPTVLGSLLHDGNGGEINPVPECAEPQVHGRGFSPLSVDHDEDMDKETQERNGGAGMESELAMIGDDDEVASGGSGKREDDRVAFPTGVAEAKGGCGMDSEPEKNSDDDEVPSDGSGNCQDKPIASASGVAEVDGK</sequence>